<dbReference type="InterPro" id="IPR007342">
    <property type="entry name" value="PsuG"/>
</dbReference>
<accession>A0A3D9SWV2</accession>
<proteinExistence type="predicted"/>
<evidence type="ECO:0000313" key="1">
    <source>
        <dbReference type="EMBL" id="REF00430.1"/>
    </source>
</evidence>
<protein>
    <submittedName>
        <fullName evidence="1">Indigoidine synthase A like protein</fullName>
    </submittedName>
</protein>
<sequence length="56" mass="5851">MPDLSPAPVVRPSAEVADALARGLPVVALESTIISHGLRRHVSLASGFAGFWAVTR</sequence>
<dbReference type="Proteomes" id="UP000256661">
    <property type="component" value="Unassembled WGS sequence"/>
</dbReference>
<comment type="caution">
    <text evidence="1">The sequence shown here is derived from an EMBL/GenBank/DDBJ whole genome shotgun (WGS) entry which is preliminary data.</text>
</comment>
<organism evidence="1 2">
    <name type="scientific">Thermomonospora umbrina</name>
    <dbReference type="NCBI Taxonomy" id="111806"/>
    <lineage>
        <taxon>Bacteria</taxon>
        <taxon>Bacillati</taxon>
        <taxon>Actinomycetota</taxon>
        <taxon>Actinomycetes</taxon>
        <taxon>Streptosporangiales</taxon>
        <taxon>Thermomonosporaceae</taxon>
        <taxon>Thermomonospora</taxon>
    </lineage>
</organism>
<dbReference type="EMBL" id="QTTT01000001">
    <property type="protein sequence ID" value="REF00430.1"/>
    <property type="molecule type" value="Genomic_DNA"/>
</dbReference>
<dbReference type="Gene3D" id="3.40.1790.10">
    <property type="entry name" value="Indigoidine synthase domain"/>
    <property type="match status" value="1"/>
</dbReference>
<name>A0A3D9SWV2_9ACTN</name>
<dbReference type="AlphaFoldDB" id="A0A3D9SWV2"/>
<dbReference type="RefSeq" id="WP_245974627.1">
    <property type="nucleotide sequence ID" value="NZ_QTTT01000001.1"/>
</dbReference>
<evidence type="ECO:0000313" key="2">
    <source>
        <dbReference type="Proteomes" id="UP000256661"/>
    </source>
</evidence>
<reference evidence="1 2" key="1">
    <citation type="submission" date="2018-08" db="EMBL/GenBank/DDBJ databases">
        <title>Sequencing the genomes of 1000 actinobacteria strains.</title>
        <authorList>
            <person name="Klenk H.-P."/>
        </authorList>
    </citation>
    <scope>NUCLEOTIDE SEQUENCE [LARGE SCALE GENOMIC DNA]</scope>
    <source>
        <strain evidence="1 2">DSM 43927</strain>
    </source>
</reference>
<dbReference type="GO" id="GO:0004730">
    <property type="term" value="F:pseudouridylate synthase activity"/>
    <property type="evidence" value="ECO:0007669"/>
    <property type="project" value="InterPro"/>
</dbReference>
<keyword evidence="2" id="KW-1185">Reference proteome</keyword>
<dbReference type="SUPFAM" id="SSF110581">
    <property type="entry name" value="Indigoidine synthase A-like"/>
    <property type="match status" value="1"/>
</dbReference>
<gene>
    <name evidence="1" type="ORF">DFJ69_5966</name>
</gene>
<dbReference type="Pfam" id="PF04227">
    <property type="entry name" value="Indigoidine_A"/>
    <property type="match status" value="1"/>
</dbReference>
<dbReference type="InterPro" id="IPR022830">
    <property type="entry name" value="Indigdn_synthA-like"/>
</dbReference>